<dbReference type="KEGG" id="dwd:DSCW_32310"/>
<evidence type="ECO:0000256" key="1">
    <source>
        <dbReference type="ARBA" id="ARBA00043967"/>
    </source>
</evidence>
<dbReference type="PANTHER" id="PTHR30508">
    <property type="entry name" value="FES CLUSTER ASSEMBLY PROTEIN SUF"/>
    <property type="match status" value="1"/>
</dbReference>
<dbReference type="Pfam" id="PF01458">
    <property type="entry name" value="SUFBD_core"/>
    <property type="match status" value="1"/>
</dbReference>
<evidence type="ECO:0000259" key="2">
    <source>
        <dbReference type="Pfam" id="PF01458"/>
    </source>
</evidence>
<sequence>MPELEKNASIEVDLSDYTFDGAGSPELPDLSQVSEADRQQLRMAGVDVDEADRSGTFLQFDQSRVHCRTSNPDVEILGIEAALERYQGLPDYYWKALDPDKDDFTRQTAKEVHGGYFIRTKKGAVIPHPVQSCLYIKGKDVAQAVHNVVVVEEDSEVHIITGCATAHGVQSALHLGISEFYVKKNGRLTFTMVHNWGEQVAVRPRTAVHVEENGVFVSNYILLKPVRTVQSYPAVYLNGPGGLARFNSVIVAPEGSHVDTGNKIILNAPNTRGEIISKTITTGGTIIARGFIGGNAVPARGHLECKGLILGQGVIHAIPELVGSVPGVELSHEAAVGKIAREEIEYLMARGLDEEEATSTIVRGFLNVDIMGLPRELKESIEKTIRESEKDMF</sequence>
<comment type="similarity">
    <text evidence="1">Belongs to the iron-sulfur cluster assembly SufBD family.</text>
</comment>
<proteinExistence type="inferred from homology"/>
<dbReference type="Proteomes" id="UP000427769">
    <property type="component" value="Chromosome"/>
</dbReference>
<dbReference type="GO" id="GO:0016226">
    <property type="term" value="P:iron-sulfur cluster assembly"/>
    <property type="evidence" value="ECO:0007669"/>
    <property type="project" value="InterPro"/>
</dbReference>
<dbReference type="SUPFAM" id="SSF101960">
    <property type="entry name" value="Stabilizer of iron transporter SufD"/>
    <property type="match status" value="1"/>
</dbReference>
<reference evidence="3 4" key="1">
    <citation type="submission" date="2019-11" db="EMBL/GenBank/DDBJ databases">
        <title>Comparative genomics of hydrocarbon-degrading Desulfosarcina strains.</title>
        <authorList>
            <person name="Watanabe M."/>
            <person name="Kojima H."/>
            <person name="Fukui M."/>
        </authorList>
    </citation>
    <scope>NUCLEOTIDE SEQUENCE [LARGE SCALE GENOMIC DNA]</scope>
    <source>
        <strain evidence="3 4">PP31</strain>
    </source>
</reference>
<protein>
    <recommendedName>
        <fullName evidence="2">SUF system FeS cluster assembly SufBD core domain-containing protein</fullName>
    </recommendedName>
</protein>
<dbReference type="InterPro" id="IPR055346">
    <property type="entry name" value="Fe-S_cluster_assembly_SufBD"/>
</dbReference>
<accession>A0A5K7ZBJ3</accession>
<evidence type="ECO:0000313" key="3">
    <source>
        <dbReference type="EMBL" id="BBO75814.1"/>
    </source>
</evidence>
<dbReference type="InterPro" id="IPR037284">
    <property type="entry name" value="SUF_FeS_clus_asmbl_SufBD_sf"/>
</dbReference>
<dbReference type="EMBL" id="AP021875">
    <property type="protein sequence ID" value="BBO75814.1"/>
    <property type="molecule type" value="Genomic_DNA"/>
</dbReference>
<dbReference type="AlphaFoldDB" id="A0A5K7ZBJ3"/>
<feature type="domain" description="SUF system FeS cluster assembly SufBD core" evidence="2">
    <location>
        <begin position="136"/>
        <end position="365"/>
    </location>
</feature>
<dbReference type="InterPro" id="IPR000825">
    <property type="entry name" value="SUF_FeS_clus_asmbl_SufBD_core"/>
</dbReference>
<organism evidence="3 4">
    <name type="scientific">Desulfosarcina widdelii</name>
    <dbReference type="NCBI Taxonomy" id="947919"/>
    <lineage>
        <taxon>Bacteria</taxon>
        <taxon>Pseudomonadati</taxon>
        <taxon>Thermodesulfobacteriota</taxon>
        <taxon>Desulfobacteria</taxon>
        <taxon>Desulfobacterales</taxon>
        <taxon>Desulfosarcinaceae</taxon>
        <taxon>Desulfosarcina</taxon>
    </lineage>
</organism>
<dbReference type="PANTHER" id="PTHR30508:SF1">
    <property type="entry name" value="UPF0051 PROTEIN ABCI8, CHLOROPLASTIC-RELATED"/>
    <property type="match status" value="1"/>
</dbReference>
<dbReference type="RefSeq" id="WP_155304703.1">
    <property type="nucleotide sequence ID" value="NZ_AP021875.1"/>
</dbReference>
<keyword evidence="4" id="KW-1185">Reference proteome</keyword>
<name>A0A5K7ZBJ3_9BACT</name>
<dbReference type="OrthoDB" id="9803529at2"/>
<gene>
    <name evidence="3" type="ORF">DSCW_32310</name>
</gene>
<evidence type="ECO:0000313" key="4">
    <source>
        <dbReference type="Proteomes" id="UP000427769"/>
    </source>
</evidence>